<dbReference type="InterPro" id="IPR006507">
    <property type="entry name" value="UPF0283"/>
</dbReference>
<keyword evidence="7 8" id="KW-0472">Membrane</keyword>
<sequence>MTFENDVPPPRKPRVFKPDDIVVETEGNDVARGIGAVTARRAARVQSRHLTVTDINRGFRFGGILLSAMAALASLAAGLWFARFVSVALERQDWVGWLAFGLMSIIIVALIGIVLRELIGFRRLARLAKLRALVKTATAKPDRASERAAVNALLAHYRGRADLAWGLARVRDHLGDVLEPNELLRLADRELLHPIDGEARRVILKSGKRVATVSALSPIMWVAMGFVLVENIRMFRSIAGLYGGRPGVLGALRLARLVVAHVIATGGIAMTDDLLGQFVGQDVLRRLSRRLGEGAFNGALTARLGVVAVEVTRPLPYLDAEPLRVREIFSELVRSLRGSEKADKA</sequence>
<dbReference type="RefSeq" id="WP_015597728.1">
    <property type="nucleotide sequence ID" value="NC_021172.1"/>
</dbReference>
<evidence type="ECO:0000313" key="10">
    <source>
        <dbReference type="Proteomes" id="UP000005952"/>
    </source>
</evidence>
<dbReference type="HOGENOM" id="CLU_057693_1_0_5"/>
<evidence type="ECO:0000256" key="8">
    <source>
        <dbReference type="SAM" id="Phobius"/>
    </source>
</evidence>
<evidence type="ECO:0008006" key="11">
    <source>
        <dbReference type="Google" id="ProtNLM"/>
    </source>
</evidence>
<dbReference type="EMBL" id="CP005587">
    <property type="protein sequence ID" value="AGK57693.1"/>
    <property type="molecule type" value="Genomic_DNA"/>
</dbReference>
<evidence type="ECO:0000256" key="3">
    <source>
        <dbReference type="ARBA" id="ARBA00022475"/>
    </source>
</evidence>
<evidence type="ECO:0000256" key="7">
    <source>
        <dbReference type="ARBA" id="ARBA00023136"/>
    </source>
</evidence>
<dbReference type="STRING" id="670307.HYPDE_30093"/>
<keyword evidence="5 8" id="KW-0812">Transmembrane</keyword>
<keyword evidence="3" id="KW-1003">Cell membrane</keyword>
<dbReference type="eggNOG" id="COG3768">
    <property type="taxonomic scope" value="Bacteria"/>
</dbReference>
<dbReference type="InterPro" id="IPR021147">
    <property type="entry name" value="DUF697"/>
</dbReference>
<feature type="transmembrane region" description="Helical" evidence="8">
    <location>
        <begin position="210"/>
        <end position="229"/>
    </location>
</feature>
<feature type="transmembrane region" description="Helical" evidence="8">
    <location>
        <begin position="94"/>
        <end position="115"/>
    </location>
</feature>
<dbReference type="NCBIfam" id="TIGR01620">
    <property type="entry name" value="hyp_HI0043"/>
    <property type="match status" value="1"/>
</dbReference>
<reference evidence="9 10" key="1">
    <citation type="journal article" date="2013" name="Genome Announc.">
        <title>Genome sequences for three denitrifying bacterial strains isolated from a uranium- and nitrate-contaminated subsurface environment.</title>
        <authorList>
            <person name="Venkatramanan R."/>
            <person name="Prakash O."/>
            <person name="Woyke T."/>
            <person name="Chain P."/>
            <person name="Goodwin L.A."/>
            <person name="Watson D."/>
            <person name="Brooks S."/>
            <person name="Kostka J.E."/>
            <person name="Green S.J."/>
        </authorList>
    </citation>
    <scope>NUCLEOTIDE SEQUENCE [LARGE SCALE GENOMIC DNA]</scope>
    <source>
        <strain evidence="9 10">1NES1</strain>
    </source>
</reference>
<protein>
    <recommendedName>
        <fullName evidence="11">TIGR01620 family protein</fullName>
    </recommendedName>
</protein>
<dbReference type="OrthoDB" id="9816060at2"/>
<keyword evidence="10" id="KW-1185">Reference proteome</keyword>
<dbReference type="AlphaFoldDB" id="N0B3X6"/>
<evidence type="ECO:0000256" key="6">
    <source>
        <dbReference type="ARBA" id="ARBA00022989"/>
    </source>
</evidence>
<accession>N0B3X6</accession>
<dbReference type="GO" id="GO:0005886">
    <property type="term" value="C:plasma membrane"/>
    <property type="evidence" value="ECO:0007669"/>
    <property type="project" value="UniProtKB-SubCell"/>
</dbReference>
<name>N0B3X6_9HYPH</name>
<dbReference type="KEGG" id="hdt:HYPDE_30093"/>
<feature type="transmembrane region" description="Helical" evidence="8">
    <location>
        <begin position="58"/>
        <end position="82"/>
    </location>
</feature>
<keyword evidence="4" id="KW-0997">Cell inner membrane</keyword>
<proteinExistence type="inferred from homology"/>
<evidence type="ECO:0000256" key="1">
    <source>
        <dbReference type="ARBA" id="ARBA00004429"/>
    </source>
</evidence>
<evidence type="ECO:0000256" key="2">
    <source>
        <dbReference type="ARBA" id="ARBA00008255"/>
    </source>
</evidence>
<dbReference type="PANTHER" id="PTHR39342">
    <property type="entry name" value="UPF0283 MEMBRANE PROTEIN YCJF"/>
    <property type="match status" value="1"/>
</dbReference>
<gene>
    <name evidence="9" type="ORF">HYPDE_30093</name>
</gene>
<dbReference type="Proteomes" id="UP000005952">
    <property type="component" value="Chromosome"/>
</dbReference>
<dbReference type="Pfam" id="PF05128">
    <property type="entry name" value="DUF697"/>
    <property type="match status" value="1"/>
</dbReference>
<comment type="subcellular location">
    <subcellularLocation>
        <location evidence="1">Cell inner membrane</location>
        <topology evidence="1">Multi-pass membrane protein</topology>
    </subcellularLocation>
</comment>
<evidence type="ECO:0000256" key="5">
    <source>
        <dbReference type="ARBA" id="ARBA00022692"/>
    </source>
</evidence>
<dbReference type="PANTHER" id="PTHR39342:SF1">
    <property type="entry name" value="UPF0283 MEMBRANE PROTEIN YCJF"/>
    <property type="match status" value="1"/>
</dbReference>
<evidence type="ECO:0000256" key="4">
    <source>
        <dbReference type="ARBA" id="ARBA00022519"/>
    </source>
</evidence>
<organism evidence="9 10">
    <name type="scientific">Hyphomicrobium denitrificans 1NES1</name>
    <dbReference type="NCBI Taxonomy" id="670307"/>
    <lineage>
        <taxon>Bacteria</taxon>
        <taxon>Pseudomonadati</taxon>
        <taxon>Pseudomonadota</taxon>
        <taxon>Alphaproteobacteria</taxon>
        <taxon>Hyphomicrobiales</taxon>
        <taxon>Hyphomicrobiaceae</taxon>
        <taxon>Hyphomicrobium</taxon>
    </lineage>
</organism>
<keyword evidence="6 8" id="KW-1133">Transmembrane helix</keyword>
<comment type="similarity">
    <text evidence="2">Belongs to the UPF0283 family.</text>
</comment>
<evidence type="ECO:0000313" key="9">
    <source>
        <dbReference type="EMBL" id="AGK57693.1"/>
    </source>
</evidence>